<evidence type="ECO:0000256" key="2">
    <source>
        <dbReference type="ARBA" id="ARBA00006434"/>
    </source>
</evidence>
<reference evidence="8" key="1">
    <citation type="submission" date="2025-08" db="UniProtKB">
        <authorList>
            <consortium name="Ensembl"/>
        </authorList>
    </citation>
    <scope>IDENTIFICATION</scope>
</reference>
<feature type="transmembrane region" description="Helical" evidence="7">
    <location>
        <begin position="94"/>
        <end position="112"/>
    </location>
</feature>
<proteinExistence type="inferred from homology"/>
<evidence type="ECO:0000256" key="1">
    <source>
        <dbReference type="ARBA" id="ARBA00004141"/>
    </source>
</evidence>
<organism evidence="8 9">
    <name type="scientific">Cyanistes caeruleus</name>
    <name type="common">Eurasian blue tit</name>
    <name type="synonym">Parus caeruleus</name>
    <dbReference type="NCBI Taxonomy" id="156563"/>
    <lineage>
        <taxon>Eukaryota</taxon>
        <taxon>Metazoa</taxon>
        <taxon>Chordata</taxon>
        <taxon>Craniata</taxon>
        <taxon>Vertebrata</taxon>
        <taxon>Euteleostomi</taxon>
        <taxon>Archelosauria</taxon>
        <taxon>Archosauria</taxon>
        <taxon>Dinosauria</taxon>
        <taxon>Saurischia</taxon>
        <taxon>Theropoda</taxon>
        <taxon>Coelurosauria</taxon>
        <taxon>Aves</taxon>
        <taxon>Neognathae</taxon>
        <taxon>Neoaves</taxon>
        <taxon>Telluraves</taxon>
        <taxon>Australaves</taxon>
        <taxon>Passeriformes</taxon>
        <taxon>Paridae</taxon>
        <taxon>Cyanistes</taxon>
    </lineage>
</organism>
<accession>A0A8C0V377</accession>
<keyword evidence="9" id="KW-1185">Reference proteome</keyword>
<comment type="similarity">
    <text evidence="2 6">Belongs to the sodium:solute symporter (SSF) (TC 2.A.21) family.</text>
</comment>
<keyword evidence="5 7" id="KW-0472">Membrane</keyword>
<dbReference type="Gene3D" id="1.20.1730.10">
    <property type="entry name" value="Sodium/glucose cotransporter"/>
    <property type="match status" value="1"/>
</dbReference>
<dbReference type="PANTHER" id="PTHR11819:SF145">
    <property type="entry name" value="SODIUM_GLUCOSE COTRANSPORTER 2"/>
    <property type="match status" value="1"/>
</dbReference>
<dbReference type="Pfam" id="PF00474">
    <property type="entry name" value="SSF"/>
    <property type="match status" value="1"/>
</dbReference>
<dbReference type="InterPro" id="IPR001734">
    <property type="entry name" value="Na/solute_symporter"/>
</dbReference>
<dbReference type="Ensembl" id="ENSCCET00000027322.1">
    <property type="protein sequence ID" value="ENSCCEP00000017768.1"/>
    <property type="gene ID" value="ENSCCEG00000016396.1"/>
</dbReference>
<evidence type="ECO:0000256" key="7">
    <source>
        <dbReference type="SAM" id="Phobius"/>
    </source>
</evidence>
<dbReference type="GO" id="GO:0005412">
    <property type="term" value="F:D-glucose:sodium symporter activity"/>
    <property type="evidence" value="ECO:0007669"/>
    <property type="project" value="TreeGrafter"/>
</dbReference>
<evidence type="ECO:0000256" key="6">
    <source>
        <dbReference type="RuleBase" id="RU362091"/>
    </source>
</evidence>
<reference evidence="8" key="2">
    <citation type="submission" date="2025-09" db="UniProtKB">
        <authorList>
            <consortium name="Ensembl"/>
        </authorList>
    </citation>
    <scope>IDENTIFICATION</scope>
</reference>
<protein>
    <submittedName>
        <fullName evidence="8">Sodium/glucose cotransporter 2-like</fullName>
    </submittedName>
</protein>
<dbReference type="PANTHER" id="PTHR11819">
    <property type="entry name" value="SOLUTE CARRIER FAMILY 5"/>
    <property type="match status" value="1"/>
</dbReference>
<keyword evidence="3 7" id="KW-0812">Transmembrane</keyword>
<gene>
    <name evidence="8" type="primary">LOC111933192</name>
</gene>
<evidence type="ECO:0000256" key="4">
    <source>
        <dbReference type="ARBA" id="ARBA00022989"/>
    </source>
</evidence>
<evidence type="ECO:0000256" key="5">
    <source>
        <dbReference type="ARBA" id="ARBA00023136"/>
    </source>
</evidence>
<dbReference type="PROSITE" id="PS50283">
    <property type="entry name" value="NA_SOLUT_SYMP_3"/>
    <property type="match status" value="1"/>
</dbReference>
<comment type="subcellular location">
    <subcellularLocation>
        <location evidence="1">Membrane</location>
        <topology evidence="1">Multi-pass membrane protein</topology>
    </subcellularLocation>
</comment>
<dbReference type="AlphaFoldDB" id="A0A8C0V377"/>
<dbReference type="InterPro" id="IPR038377">
    <property type="entry name" value="Na/Glc_symporter_sf"/>
</dbReference>
<dbReference type="GO" id="GO:0005886">
    <property type="term" value="C:plasma membrane"/>
    <property type="evidence" value="ECO:0007669"/>
    <property type="project" value="TreeGrafter"/>
</dbReference>
<evidence type="ECO:0000313" key="9">
    <source>
        <dbReference type="Proteomes" id="UP000694410"/>
    </source>
</evidence>
<keyword evidence="4 7" id="KW-1133">Transmembrane helix</keyword>
<sequence length="247" mass="26224">DWEGLGSSTVVPYWSVLVHTGPYWSVLAHTGLYRFILVRTGLYWSAPAALGAVGGLQGLRERYPLALPPNSSGPCGRPRPDAFHLLRDPGSGDLPWPGLLLGLGIISAWYWCTDQVIVQRCLAGRSLTHVRAGCVVCGYLKVLPMFLMVLPGMAARVLFPEVVGCADPQGCSRACGSALSCSNVAYPRLVLSLLPPGLRGLMLAVVLAALMSSLASIFASAGALFTLDVFQKLRPGAGPRQLLLAGR</sequence>
<feature type="transmembrane region" description="Helical" evidence="7">
    <location>
        <begin position="201"/>
        <end position="225"/>
    </location>
</feature>
<dbReference type="Proteomes" id="UP000694410">
    <property type="component" value="Unplaced"/>
</dbReference>
<name>A0A8C0V377_CYACU</name>
<feature type="transmembrane region" description="Helical" evidence="7">
    <location>
        <begin position="132"/>
        <end position="154"/>
    </location>
</feature>
<evidence type="ECO:0000256" key="3">
    <source>
        <dbReference type="ARBA" id="ARBA00022692"/>
    </source>
</evidence>
<evidence type="ECO:0000313" key="8">
    <source>
        <dbReference type="Ensembl" id="ENSCCEP00000017768.1"/>
    </source>
</evidence>